<comment type="similarity">
    <text evidence="1 2">Belongs to the RNase T2 family.</text>
</comment>
<accession>A0A6F8T987</accession>
<dbReference type="Gene3D" id="3.90.730.10">
    <property type="entry name" value="Ribonuclease T2-like"/>
    <property type="match status" value="1"/>
</dbReference>
<evidence type="ECO:0000256" key="3">
    <source>
        <dbReference type="SAM" id="SignalP"/>
    </source>
</evidence>
<reference evidence="4" key="1">
    <citation type="journal article" date="2020" name="Microbiol. Resour. Announc.">
        <title>Complete Genome Sequence of Novel Psychrotolerant Legionella Strain TUM19329, Isolated from Antarctic Lake Sediment.</title>
        <authorList>
            <person name="Shimada S."/>
            <person name="Nakai R."/>
            <person name="Aoki K."/>
            <person name="Shimoeda N."/>
            <person name="Ohno G."/>
            <person name="Miyazaki Y."/>
            <person name="Kudoh S."/>
            <person name="Imura S."/>
            <person name="Watanabe K."/>
            <person name="Ishii Y."/>
            <person name="Tateda K."/>
        </authorList>
    </citation>
    <scope>NUCLEOTIDE SEQUENCE [LARGE SCALE GENOMIC DNA]</scope>
    <source>
        <strain evidence="4">TUM19329</strain>
    </source>
</reference>
<evidence type="ECO:0000313" key="5">
    <source>
        <dbReference type="Proteomes" id="UP000502894"/>
    </source>
</evidence>
<evidence type="ECO:0000256" key="2">
    <source>
        <dbReference type="RuleBase" id="RU004328"/>
    </source>
</evidence>
<proteinExistence type="inferred from homology"/>
<dbReference type="AlphaFoldDB" id="A0A6F8T987"/>
<dbReference type="EMBL" id="AP022839">
    <property type="protein sequence ID" value="BCA97011.1"/>
    <property type="molecule type" value="Genomic_DNA"/>
</dbReference>
<evidence type="ECO:0000256" key="1">
    <source>
        <dbReference type="ARBA" id="ARBA00007469"/>
    </source>
</evidence>
<dbReference type="PANTHER" id="PTHR11240">
    <property type="entry name" value="RIBONUCLEASE T2"/>
    <property type="match status" value="1"/>
</dbReference>
<sequence length="263" mass="29949">MIKIITLFLLFCTFNVNASMPVSGTFEAIQVCPAYKSKNSKSNPGHLMVQPSYHYPLREINKTPPDWLRIELPEEHNSLRWVRGNCGVSEYHERDTNRCTSDVGMADSYVLALSSQSGFCQTYGYEAGKPECMNLARDSYQASHLTLHGLWPNQDACGQRYGFCGVNPRSNHCAYFPLDLNSSVAEKLKKIMPSYHYGSCLERHEWNKHGTCQILTANDYFTLAMRLATEADQTALGQYYSGPHCQDSDPFNLRYNFNSTFFR</sequence>
<dbReference type="SUPFAM" id="SSF55895">
    <property type="entry name" value="Ribonuclease Rh-like"/>
    <property type="match status" value="1"/>
</dbReference>
<evidence type="ECO:0000313" key="4">
    <source>
        <dbReference type="EMBL" id="BCA97011.1"/>
    </source>
</evidence>
<dbReference type="InterPro" id="IPR001568">
    <property type="entry name" value="RNase_T2-like"/>
</dbReference>
<dbReference type="InterPro" id="IPR018188">
    <property type="entry name" value="RNase_T2_His_AS_1"/>
</dbReference>
<feature type="chain" id="PRO_5026088122" evidence="3">
    <location>
        <begin position="19"/>
        <end position="263"/>
    </location>
</feature>
<dbReference type="GO" id="GO:0033897">
    <property type="term" value="F:ribonuclease T2 activity"/>
    <property type="evidence" value="ECO:0007669"/>
    <property type="project" value="InterPro"/>
</dbReference>
<dbReference type="PROSITE" id="PS00531">
    <property type="entry name" value="RNASE_T2_2"/>
    <property type="match status" value="1"/>
</dbReference>
<keyword evidence="3" id="KW-0732">Signal</keyword>
<dbReference type="InterPro" id="IPR036430">
    <property type="entry name" value="RNase_T2-like_sf"/>
</dbReference>
<dbReference type="GO" id="GO:0006401">
    <property type="term" value="P:RNA catabolic process"/>
    <property type="evidence" value="ECO:0007669"/>
    <property type="project" value="TreeGrafter"/>
</dbReference>
<dbReference type="PANTHER" id="PTHR11240:SF22">
    <property type="entry name" value="RIBONUCLEASE T2"/>
    <property type="match status" value="1"/>
</dbReference>
<keyword evidence="5" id="KW-1185">Reference proteome</keyword>
<organism evidence="4 5">
    <name type="scientific">Legionella antarctica</name>
    <dbReference type="NCBI Taxonomy" id="2708020"/>
    <lineage>
        <taxon>Bacteria</taxon>
        <taxon>Pseudomonadati</taxon>
        <taxon>Pseudomonadota</taxon>
        <taxon>Gammaproteobacteria</taxon>
        <taxon>Legionellales</taxon>
        <taxon>Legionellaceae</taxon>
        <taxon>Legionella</taxon>
    </lineage>
</organism>
<dbReference type="PROSITE" id="PS00530">
    <property type="entry name" value="RNASE_T2_1"/>
    <property type="match status" value="1"/>
</dbReference>
<feature type="signal peptide" evidence="3">
    <location>
        <begin position="1"/>
        <end position="18"/>
    </location>
</feature>
<name>A0A6F8T987_9GAMM</name>
<dbReference type="Pfam" id="PF00445">
    <property type="entry name" value="Ribonuclease_T2"/>
    <property type="match status" value="1"/>
</dbReference>
<dbReference type="Proteomes" id="UP000502894">
    <property type="component" value="Chromosome"/>
</dbReference>
<dbReference type="InterPro" id="IPR033130">
    <property type="entry name" value="RNase_T2_His_AS_2"/>
</dbReference>
<gene>
    <name evidence="4" type="ORF">TUM19329_33720</name>
</gene>
<dbReference type="KEGG" id="lant:TUM19329_33720"/>
<protein>
    <submittedName>
        <fullName evidence="4">Uncharacterized protein</fullName>
    </submittedName>
</protein>
<dbReference type="GO" id="GO:0003723">
    <property type="term" value="F:RNA binding"/>
    <property type="evidence" value="ECO:0007669"/>
    <property type="project" value="InterPro"/>
</dbReference>